<name>A0ABN7LA46_9BURK</name>
<comment type="caution">
    <text evidence="1">The sequence shown here is derived from an EMBL/GenBank/DDBJ whole genome shotgun (WGS) entry which is preliminary data.</text>
</comment>
<evidence type="ECO:0000313" key="2">
    <source>
        <dbReference type="Proteomes" id="UP000672526"/>
    </source>
</evidence>
<dbReference type="EMBL" id="CAJNBK010000005">
    <property type="protein sequence ID" value="CAE6739324.1"/>
    <property type="molecule type" value="Genomic_DNA"/>
</dbReference>
<dbReference type="InterPro" id="IPR007788">
    <property type="entry name" value="QCT"/>
</dbReference>
<accession>A0ABN7LA46</accession>
<sequence length="223" mass="23795">MNKSAAKIVREYGPFPGVDQVGGVTYDGQHVWIAAGDKLNAFDPASGETRRSIDVAARAGTAFDGQYLFQIGGGRIQKIDPNSGSVLSTIPAPGGDDGNSGLAWAEGSLWVGRYRDRKILQVDPQTGAILRTIESNRFVTGVTWNDGELWHATWEDDASELRRIDPDTGEVLESLEMPPGVFVSGLESDGGDQFFCGGGGSGKVRAVRRPARDAELPVESASE</sequence>
<gene>
    <name evidence="1" type="ORF">R69888_02433</name>
</gene>
<dbReference type="Proteomes" id="UP000672526">
    <property type="component" value="Unassembled WGS sequence"/>
</dbReference>
<organism evidence="1 2">
    <name type="scientific">Paraburkholderia haematera</name>
    <dbReference type="NCBI Taxonomy" id="2793077"/>
    <lineage>
        <taxon>Bacteria</taxon>
        <taxon>Pseudomonadati</taxon>
        <taxon>Pseudomonadota</taxon>
        <taxon>Betaproteobacteria</taxon>
        <taxon>Burkholderiales</taxon>
        <taxon>Burkholderiaceae</taxon>
        <taxon>Paraburkholderia</taxon>
    </lineage>
</organism>
<keyword evidence="2" id="KW-1185">Reference proteome</keyword>
<dbReference type="SUPFAM" id="SSF63825">
    <property type="entry name" value="YWTD domain"/>
    <property type="match status" value="1"/>
</dbReference>
<dbReference type="Gene3D" id="2.130.10.10">
    <property type="entry name" value="YVTN repeat-like/Quinoprotein amine dehydrogenase"/>
    <property type="match status" value="1"/>
</dbReference>
<protein>
    <recommendedName>
        <fullName evidence="3">Glutamine cyclotransferase</fullName>
    </recommendedName>
</protein>
<evidence type="ECO:0008006" key="3">
    <source>
        <dbReference type="Google" id="ProtNLM"/>
    </source>
</evidence>
<evidence type="ECO:0000313" key="1">
    <source>
        <dbReference type="EMBL" id="CAE6739324.1"/>
    </source>
</evidence>
<dbReference type="InterPro" id="IPR015943">
    <property type="entry name" value="WD40/YVTN_repeat-like_dom_sf"/>
</dbReference>
<dbReference type="Pfam" id="PF05096">
    <property type="entry name" value="Glu_cyclase_2"/>
    <property type="match status" value="1"/>
</dbReference>
<reference evidence="1 2" key="1">
    <citation type="submission" date="2021-02" db="EMBL/GenBank/DDBJ databases">
        <authorList>
            <person name="Vanwijnsberghe S."/>
        </authorList>
    </citation>
    <scope>NUCLEOTIDE SEQUENCE [LARGE SCALE GENOMIC DNA]</scope>
    <source>
        <strain evidence="1 2">LMG 31837</strain>
    </source>
</reference>
<dbReference type="RefSeq" id="WP_211611368.1">
    <property type="nucleotide sequence ID" value="NZ_CAJNBK010000005.1"/>
</dbReference>
<proteinExistence type="predicted"/>